<dbReference type="Pfam" id="PF01618">
    <property type="entry name" value="MotA_ExbB"/>
    <property type="match status" value="1"/>
</dbReference>
<keyword evidence="6" id="KW-0813">Transport</keyword>
<dbReference type="Proteomes" id="UP000017813">
    <property type="component" value="Unassembled WGS sequence"/>
</dbReference>
<evidence type="ECO:0000259" key="9">
    <source>
        <dbReference type="Pfam" id="PF01618"/>
    </source>
</evidence>
<evidence type="ECO:0000256" key="4">
    <source>
        <dbReference type="ARBA" id="ARBA00022989"/>
    </source>
</evidence>
<dbReference type="GO" id="GO:0005886">
    <property type="term" value="C:plasma membrane"/>
    <property type="evidence" value="ECO:0007669"/>
    <property type="project" value="UniProtKB-SubCell"/>
</dbReference>
<keyword evidence="5 8" id="KW-0472">Membrane</keyword>
<sequence length="321" mass="36366">MNSDGILIIARSHLPNVFNLMMLAAVIFFASFIWAMLPEKFRMLNQWGRNILKQAPSIMTALGLFGTFYGLTDSLRGFGTEIEQIQLFVNELKSVFVYSILGIASAAIFMVLNVAVNAIYHHRSQIEKNKAIQQYKQQNKQVQQNNEAVLQFLSAQLNATNQINKTLQNQNIGQNSVPAANPIGVSAEMQHYLAQQAQFAPHLAELSGIQETLNKTISKLLIPMTNYSAEFHDHMMSMFHEKMDAQTQLLAKISHQLTEQNQLNRQIIEKWQINHVPQSPLPAPDKPITTTSSALDPFKKLEQELEELSNENKKLFSNKFL</sequence>
<evidence type="ECO:0000256" key="5">
    <source>
        <dbReference type="ARBA" id="ARBA00023136"/>
    </source>
</evidence>
<accession>V9HMU7</accession>
<feature type="coiled-coil region" evidence="7">
    <location>
        <begin position="125"/>
        <end position="170"/>
    </location>
</feature>
<comment type="subcellular location">
    <subcellularLocation>
        <location evidence="1">Cell membrane</location>
        <topology evidence="1">Multi-pass membrane protein</topology>
    </subcellularLocation>
    <subcellularLocation>
        <location evidence="6">Membrane</location>
        <topology evidence="6">Multi-pass membrane protein</topology>
    </subcellularLocation>
</comment>
<feature type="transmembrane region" description="Helical" evidence="8">
    <location>
        <begin position="95"/>
        <end position="120"/>
    </location>
</feature>
<evidence type="ECO:0000256" key="7">
    <source>
        <dbReference type="SAM" id="Coils"/>
    </source>
</evidence>
<dbReference type="InterPro" id="IPR002898">
    <property type="entry name" value="MotA_ExbB_proton_chnl"/>
</dbReference>
<dbReference type="AlphaFoldDB" id="V9HMU7"/>
<comment type="caution">
    <text evidence="10">The sequence shown here is derived from an EMBL/GenBank/DDBJ whole genome shotgun (WGS) entry which is preliminary data.</text>
</comment>
<organism evidence="10 11">
    <name type="scientific">Simonsiella muelleri ATCC 29453</name>
    <dbReference type="NCBI Taxonomy" id="641147"/>
    <lineage>
        <taxon>Bacteria</taxon>
        <taxon>Pseudomonadati</taxon>
        <taxon>Pseudomonadota</taxon>
        <taxon>Betaproteobacteria</taxon>
        <taxon>Neisseriales</taxon>
        <taxon>Neisseriaceae</taxon>
        <taxon>Simonsiella</taxon>
    </lineage>
</organism>
<protein>
    <recommendedName>
        <fullName evidence="9">MotA/TolQ/ExbB proton channel domain-containing protein</fullName>
    </recommendedName>
</protein>
<evidence type="ECO:0000313" key="10">
    <source>
        <dbReference type="EMBL" id="EFG31756.2"/>
    </source>
</evidence>
<keyword evidence="4 8" id="KW-1133">Transmembrane helix</keyword>
<reference evidence="10 11" key="1">
    <citation type="submission" date="2010-03" db="EMBL/GenBank/DDBJ databases">
        <authorList>
            <consortium name="The Broad Institute Genome Sequencing Platform"/>
            <person name="Ward D."/>
            <person name="Earl A."/>
            <person name="Feldgarden M."/>
            <person name="Gevers D."/>
            <person name="Young S."/>
            <person name="Zeng Q."/>
            <person name="Koehrsen M."/>
            <person name="Alvarado L."/>
            <person name="Berlin A.M."/>
            <person name="Borenstein D."/>
            <person name="Chapman S.B."/>
            <person name="Chen Z."/>
            <person name="Engels R."/>
            <person name="Freedman E."/>
            <person name="Gellesch M."/>
            <person name="Goldberg J."/>
            <person name="Griggs A."/>
            <person name="Gujja S."/>
            <person name="Heilman E.R."/>
            <person name="Heiman D.I."/>
            <person name="Hepburn T.A."/>
            <person name="Howarth C."/>
            <person name="Jen D."/>
            <person name="Larson L."/>
            <person name="Mehta T."/>
            <person name="Park D."/>
            <person name="Pearson M."/>
            <person name="Richards J."/>
            <person name="Roberts A."/>
            <person name="Saif S."/>
            <person name="Shea T.D."/>
            <person name="Shenoy N."/>
            <person name="Sisk P."/>
            <person name="Stolte C."/>
            <person name="Sykes S.N."/>
            <person name="Walk T."/>
            <person name="White J."/>
            <person name="Yandava C."/>
            <person name="Izard J."/>
            <person name="Baranova O.V."/>
            <person name="Blanton J.M."/>
            <person name="Tanner A.C."/>
            <person name="Dewhirst F."/>
            <person name="Haas B."/>
            <person name="Nusbaum C."/>
            <person name="Birren B."/>
        </authorList>
    </citation>
    <scope>NUCLEOTIDE SEQUENCE [LARGE SCALE GENOMIC DNA]</scope>
    <source>
        <strain evidence="10 11">ATCC 29453</strain>
    </source>
</reference>
<feature type="domain" description="MotA/TolQ/ExbB proton channel" evidence="9">
    <location>
        <begin position="48"/>
        <end position="114"/>
    </location>
</feature>
<dbReference type="GO" id="GO:0015031">
    <property type="term" value="P:protein transport"/>
    <property type="evidence" value="ECO:0007669"/>
    <property type="project" value="UniProtKB-KW"/>
</dbReference>
<evidence type="ECO:0000256" key="1">
    <source>
        <dbReference type="ARBA" id="ARBA00004651"/>
    </source>
</evidence>
<evidence type="ECO:0000256" key="6">
    <source>
        <dbReference type="RuleBase" id="RU004057"/>
    </source>
</evidence>
<feature type="transmembrane region" description="Helical" evidence="8">
    <location>
        <begin position="17"/>
        <end position="37"/>
    </location>
</feature>
<name>V9HMU7_9NEIS</name>
<keyword evidence="6" id="KW-0653">Protein transport</keyword>
<comment type="similarity">
    <text evidence="6">Belongs to the exbB/tolQ family.</text>
</comment>
<evidence type="ECO:0000256" key="3">
    <source>
        <dbReference type="ARBA" id="ARBA00022692"/>
    </source>
</evidence>
<reference evidence="10 11" key="2">
    <citation type="submission" date="2011-10" db="EMBL/GenBank/DDBJ databases">
        <title>The Genome Sequence of Simonsiella muelleri ATCC 29453.</title>
        <authorList>
            <consortium name="The Broad Institute Genome Sequencing Platform"/>
            <consortium name="The Broad Institute Genome Sequencing Center for Infectious Disease"/>
            <person name="Earl A."/>
            <person name="Ward D."/>
            <person name="Feldgarden M."/>
            <person name="Gevers D."/>
            <person name="Izard J."/>
            <person name="Baranova O.V."/>
            <person name="Blanton J.M."/>
            <person name="Tanner A.C."/>
            <person name="Dewhirst F."/>
            <person name="Young S.K."/>
            <person name="Zeng Q."/>
            <person name="Gargeya S."/>
            <person name="Fitzgerald M."/>
            <person name="Haas B."/>
            <person name="Abouelleil A."/>
            <person name="Alvarado L."/>
            <person name="Arachchi H.M."/>
            <person name="Berlin A."/>
            <person name="Brown A."/>
            <person name="Chapman S.B."/>
            <person name="Chen Z."/>
            <person name="Dunbar C."/>
            <person name="Freedman E."/>
            <person name="Gearin G."/>
            <person name="Goldberg J."/>
            <person name="Griggs A."/>
            <person name="Gujja S."/>
            <person name="Heiman D."/>
            <person name="Howarth C."/>
            <person name="Larson L."/>
            <person name="Lui A."/>
            <person name="MacDonald P.J.P."/>
            <person name="Montmayeur A."/>
            <person name="Murphy C."/>
            <person name="Neiman D."/>
            <person name="Pearson M."/>
            <person name="Priest M."/>
            <person name="Roberts A."/>
            <person name="Saif S."/>
            <person name="Shea T."/>
            <person name="Shenoy N."/>
            <person name="Sisk P."/>
            <person name="Stolte C."/>
            <person name="Sykes S."/>
            <person name="Wortman J."/>
            <person name="Nusbaum C."/>
            <person name="Birren B."/>
        </authorList>
    </citation>
    <scope>NUCLEOTIDE SEQUENCE [LARGE SCALE GENOMIC DNA]</scope>
    <source>
        <strain evidence="10 11">ATCC 29453</strain>
    </source>
</reference>
<dbReference type="RefSeq" id="WP_002641076.1">
    <property type="nucleotide sequence ID" value="NZ_CP019448.1"/>
</dbReference>
<proteinExistence type="inferred from homology"/>
<keyword evidence="7" id="KW-0175">Coiled coil</keyword>
<dbReference type="EMBL" id="ADCY02000003">
    <property type="protein sequence ID" value="EFG31756.2"/>
    <property type="molecule type" value="Genomic_DNA"/>
</dbReference>
<evidence type="ECO:0000256" key="2">
    <source>
        <dbReference type="ARBA" id="ARBA00022475"/>
    </source>
</evidence>
<keyword evidence="2" id="KW-1003">Cell membrane</keyword>
<dbReference type="eggNOG" id="ENOG5033SVV">
    <property type="taxonomic scope" value="Bacteria"/>
</dbReference>
<evidence type="ECO:0000313" key="11">
    <source>
        <dbReference type="Proteomes" id="UP000017813"/>
    </source>
</evidence>
<gene>
    <name evidence="10" type="ORF">HMPREF9021_00153</name>
</gene>
<keyword evidence="11" id="KW-1185">Reference proteome</keyword>
<keyword evidence="3 8" id="KW-0812">Transmembrane</keyword>
<dbReference type="HOGENOM" id="CLU_865720_0_0_4"/>
<dbReference type="OrthoDB" id="9798009at2"/>
<evidence type="ECO:0000256" key="8">
    <source>
        <dbReference type="SAM" id="Phobius"/>
    </source>
</evidence>
<dbReference type="STRING" id="641147.HMPREF9021_00153"/>
<feature type="transmembrane region" description="Helical" evidence="8">
    <location>
        <begin position="58"/>
        <end position="75"/>
    </location>
</feature>